<name>A0AAW2Z1W9_9EUKA</name>
<evidence type="ECO:0000256" key="2">
    <source>
        <dbReference type="SAM" id="Phobius"/>
    </source>
</evidence>
<dbReference type="GO" id="GO:0003993">
    <property type="term" value="F:acid phosphatase activity"/>
    <property type="evidence" value="ECO:0007669"/>
    <property type="project" value="InterPro"/>
</dbReference>
<dbReference type="PANTHER" id="PTHR22953">
    <property type="entry name" value="ACID PHOSPHATASE RELATED"/>
    <property type="match status" value="1"/>
</dbReference>
<proteinExistence type="predicted"/>
<protein>
    <recommendedName>
        <fullName evidence="3">Calcineurin-like phosphoesterase domain-containing protein</fullName>
    </recommendedName>
</protein>
<dbReference type="InterPro" id="IPR004843">
    <property type="entry name" value="Calcineurin-like_PHP"/>
</dbReference>
<dbReference type="Proteomes" id="UP001431209">
    <property type="component" value="Unassembled WGS sequence"/>
</dbReference>
<dbReference type="EMBL" id="JAOPGA020000908">
    <property type="protein sequence ID" value="KAL0482924.1"/>
    <property type="molecule type" value="Genomic_DNA"/>
</dbReference>
<keyword evidence="1" id="KW-0732">Signal</keyword>
<keyword evidence="2" id="KW-0472">Membrane</keyword>
<comment type="caution">
    <text evidence="4">The sequence shown here is derived from an EMBL/GenBank/DDBJ whole genome shotgun (WGS) entry which is preliminary data.</text>
</comment>
<evidence type="ECO:0000313" key="4">
    <source>
        <dbReference type="EMBL" id="KAL0482924.1"/>
    </source>
</evidence>
<dbReference type="InterPro" id="IPR029052">
    <property type="entry name" value="Metallo-depent_PP-like"/>
</dbReference>
<dbReference type="AlphaFoldDB" id="A0AAW2Z1W9"/>
<organism evidence="4 5">
    <name type="scientific">Acrasis kona</name>
    <dbReference type="NCBI Taxonomy" id="1008807"/>
    <lineage>
        <taxon>Eukaryota</taxon>
        <taxon>Discoba</taxon>
        <taxon>Heterolobosea</taxon>
        <taxon>Tetramitia</taxon>
        <taxon>Eutetramitia</taxon>
        <taxon>Acrasidae</taxon>
        <taxon>Acrasis</taxon>
    </lineage>
</organism>
<feature type="domain" description="Calcineurin-like phosphoesterase" evidence="3">
    <location>
        <begin position="316"/>
        <end position="506"/>
    </location>
</feature>
<reference evidence="4 5" key="1">
    <citation type="submission" date="2024-03" db="EMBL/GenBank/DDBJ databases">
        <title>The Acrasis kona genome and developmental transcriptomes reveal deep origins of eukaryotic multicellular pathways.</title>
        <authorList>
            <person name="Sheikh S."/>
            <person name="Fu C.-J."/>
            <person name="Brown M.W."/>
            <person name="Baldauf S.L."/>
        </authorList>
    </citation>
    <scope>NUCLEOTIDE SEQUENCE [LARGE SCALE GENOMIC DNA]</scope>
    <source>
        <strain evidence="4 5">ATCC MYA-3509</strain>
    </source>
</reference>
<dbReference type="InterPro" id="IPR039331">
    <property type="entry name" value="PAPs-like"/>
</dbReference>
<keyword evidence="5" id="KW-1185">Reference proteome</keyword>
<feature type="transmembrane region" description="Helical" evidence="2">
    <location>
        <begin position="154"/>
        <end position="176"/>
    </location>
</feature>
<keyword evidence="2" id="KW-0812">Transmembrane</keyword>
<gene>
    <name evidence="4" type="ORF">AKO1_014122</name>
</gene>
<evidence type="ECO:0000259" key="3">
    <source>
        <dbReference type="Pfam" id="PF00149"/>
    </source>
</evidence>
<dbReference type="Pfam" id="PF00149">
    <property type="entry name" value="Metallophos"/>
    <property type="match status" value="1"/>
</dbReference>
<evidence type="ECO:0000313" key="5">
    <source>
        <dbReference type="Proteomes" id="UP001431209"/>
    </source>
</evidence>
<dbReference type="SUPFAM" id="SSF56300">
    <property type="entry name" value="Metallo-dependent phosphatases"/>
    <property type="match status" value="1"/>
</dbReference>
<accession>A0AAW2Z1W9</accession>
<dbReference type="PANTHER" id="PTHR22953:SF153">
    <property type="entry name" value="PURPLE ACID PHOSPHATASE"/>
    <property type="match status" value="1"/>
</dbReference>
<keyword evidence="2" id="KW-1133">Transmembrane helix</keyword>
<feature type="transmembrane region" description="Helical" evidence="2">
    <location>
        <begin position="31"/>
        <end position="56"/>
    </location>
</feature>
<sequence>MWLIISIIRGIVARKIRDFGPNRTRDNIIKFLWILEVVNVYIQLLLSNNFVVFAVAFHLLHIGWGIFICLAQTSLLTTLAFLYWRWRSNIEDSNAGAGVLAQLSPKHKLSDDEISDEYDYGLDVELKFDNSPKTPMPPTKTLGEKARSFFTTRVIAFLVFLLLANVGVVIFNLVFFGTCVCVNPIAFSTSFTRITDKNVICNAGICMVTVNLPEKADTEMIVKFFSKTAPVRAYIKIDNVERPCTSFNMNTIQWEPQDRWVHTCDLIDLTPGTSYSFQAVLQGADGLAYEDDVRKFRTLNYDVDEVTFAAGGDMGYTQASIDITKQAAATNPAFIAVGGDLAYDNGFLPCFSRWYSFLSAYQANAVTTDGHMIPLLSAIGNHEAIHGKFYREKYEAVPYLHYVSHQVGVAPLSQSTFHIHKISKGCSITVLDSGVTVPHADQVEWMKNVWERQNISDTVKMVTYHAPLYPTSRKNDDFLVVEGLRVWAPLFSQYNVSLAFENHDHTFKRSKVIANNVVISNDTNVSNGTVFVGDGAMGVLRSATLNPFVEKVGTKYHFYSVTCSAAKGLSVKAVDESGNVFDQFERRK</sequence>
<dbReference type="Gene3D" id="3.60.21.10">
    <property type="match status" value="1"/>
</dbReference>
<feature type="transmembrane region" description="Helical" evidence="2">
    <location>
        <begin position="62"/>
        <end position="84"/>
    </location>
</feature>
<evidence type="ECO:0000256" key="1">
    <source>
        <dbReference type="ARBA" id="ARBA00022729"/>
    </source>
</evidence>